<sequence>MEAIHKLIRNSGRKQISFARFMEEALYHETEGYYTKEKTKIGTEGDFYTSSHVHPVFGWTFGQFFAGVLNTENIAPVICEWGAGDGRFAEAVLDYLQRSEPELYSDISYLVIEKSRSHREVMKDRLSDHRKHVRLFEDFVSCSEAVPVFEGVLFSNELLDAFPVHVLEKYGESYLEIFVTVGADNKLAEVKTVCDNTEILDLINMYGPELPDGHRTEVSPGVKRWVKSVSRWLRKGIAVTVDYGYTNEELAAPELKEGSVRGYRSHQIVPDPLLYPGKMDITAHVHWDALRALFLKEQFVEFINTRQGRFLHHAGIFDFLKQPEVTDGPFSETFRLNRAIQNLTSLSGTATAFWVNVQSRGLHRTGDWHFYREKEEKVPGRK</sequence>
<dbReference type="PANTHER" id="PTHR12049">
    <property type="entry name" value="PROTEIN ARGININE METHYLTRANSFERASE NDUFAF7, MITOCHONDRIAL"/>
    <property type="match status" value="1"/>
</dbReference>
<dbReference type="SUPFAM" id="SSF53335">
    <property type="entry name" value="S-adenosyl-L-methionine-dependent methyltransferases"/>
    <property type="match status" value="1"/>
</dbReference>
<keyword evidence="4" id="KW-1185">Reference proteome</keyword>
<dbReference type="InterPro" id="IPR003788">
    <property type="entry name" value="NDUFAF7"/>
</dbReference>
<keyword evidence="1 3" id="KW-0489">Methyltransferase</keyword>
<dbReference type="EMBL" id="PDOF01000001">
    <property type="protein sequence ID" value="PYZ98614.1"/>
    <property type="molecule type" value="Genomic_DNA"/>
</dbReference>
<proteinExistence type="predicted"/>
<keyword evidence="2 3" id="KW-0808">Transferase</keyword>
<dbReference type="OrthoDB" id="9794208at2"/>
<dbReference type="GO" id="GO:0032259">
    <property type="term" value="P:methylation"/>
    <property type="evidence" value="ECO:0007669"/>
    <property type="project" value="UniProtKB-KW"/>
</dbReference>
<dbReference type="PANTHER" id="PTHR12049:SF7">
    <property type="entry name" value="PROTEIN ARGININE METHYLTRANSFERASE NDUFAF7, MITOCHONDRIAL"/>
    <property type="match status" value="1"/>
</dbReference>
<evidence type="ECO:0000313" key="3">
    <source>
        <dbReference type="EMBL" id="PYZ98614.1"/>
    </source>
</evidence>
<comment type="caution">
    <text evidence="3">The sequence shown here is derived from an EMBL/GenBank/DDBJ whole genome shotgun (WGS) entry which is preliminary data.</text>
</comment>
<gene>
    <name evidence="3" type="ORF">CR205_08545</name>
</gene>
<dbReference type="InterPro" id="IPR029063">
    <property type="entry name" value="SAM-dependent_MTases_sf"/>
</dbReference>
<organism evidence="3 4">
    <name type="scientific">Alteribacter lacisalsi</name>
    <dbReference type="NCBI Taxonomy" id="2045244"/>
    <lineage>
        <taxon>Bacteria</taxon>
        <taxon>Bacillati</taxon>
        <taxon>Bacillota</taxon>
        <taxon>Bacilli</taxon>
        <taxon>Bacillales</taxon>
        <taxon>Bacillaceae</taxon>
        <taxon>Alteribacter</taxon>
    </lineage>
</organism>
<dbReference type="AlphaFoldDB" id="A0A2W0H9T2"/>
<reference evidence="3 4" key="1">
    <citation type="submission" date="2017-10" db="EMBL/GenBank/DDBJ databases">
        <title>Bacillus sp. nov., a halophilic bacterium isolated from a Yangshapao Lake.</title>
        <authorList>
            <person name="Wang H."/>
        </authorList>
    </citation>
    <scope>NUCLEOTIDE SEQUENCE [LARGE SCALE GENOMIC DNA]</scope>
    <source>
        <strain evidence="3 4">YSP-3</strain>
    </source>
</reference>
<name>A0A2W0H9T2_9BACI</name>
<accession>A0A2W0H9T2</accession>
<dbReference type="Pfam" id="PF02636">
    <property type="entry name" value="Methyltransf_28"/>
    <property type="match status" value="1"/>
</dbReference>
<evidence type="ECO:0000256" key="1">
    <source>
        <dbReference type="ARBA" id="ARBA00022603"/>
    </source>
</evidence>
<dbReference type="Proteomes" id="UP000248066">
    <property type="component" value="Unassembled WGS sequence"/>
</dbReference>
<dbReference type="Gene3D" id="3.40.50.12710">
    <property type="match status" value="1"/>
</dbReference>
<dbReference type="RefSeq" id="WP_110518658.1">
    <property type="nucleotide sequence ID" value="NZ_PDOF01000001.1"/>
</dbReference>
<dbReference type="InterPro" id="IPR038375">
    <property type="entry name" value="NDUFAF7_sf"/>
</dbReference>
<protein>
    <submittedName>
        <fullName evidence="3">SAM-dependent methyltransferase</fullName>
    </submittedName>
</protein>
<evidence type="ECO:0000313" key="4">
    <source>
        <dbReference type="Proteomes" id="UP000248066"/>
    </source>
</evidence>
<dbReference type="GO" id="GO:0035243">
    <property type="term" value="F:protein-arginine omega-N symmetric methyltransferase activity"/>
    <property type="evidence" value="ECO:0007669"/>
    <property type="project" value="TreeGrafter"/>
</dbReference>
<evidence type="ECO:0000256" key="2">
    <source>
        <dbReference type="ARBA" id="ARBA00022679"/>
    </source>
</evidence>